<evidence type="ECO:0000313" key="3">
    <source>
        <dbReference type="EMBL" id="PIP53491.1"/>
    </source>
</evidence>
<dbReference type="Proteomes" id="UP000229459">
    <property type="component" value="Unassembled WGS sequence"/>
</dbReference>
<proteinExistence type="predicted"/>
<feature type="domain" description="LytR/CpsA/Psr regulator C-terminal" evidence="2">
    <location>
        <begin position="242"/>
        <end position="325"/>
    </location>
</feature>
<comment type="caution">
    <text evidence="3">The sequence shown here is derived from an EMBL/GenBank/DDBJ whole genome shotgun (WGS) entry which is preliminary data.</text>
</comment>
<keyword evidence="1" id="KW-0472">Membrane</keyword>
<keyword evidence="1" id="KW-0812">Transmembrane</keyword>
<accession>A0A2H0B781</accession>
<protein>
    <recommendedName>
        <fullName evidence="2">LytR/CpsA/Psr regulator C-terminal domain-containing protein</fullName>
    </recommendedName>
</protein>
<reference evidence="3 4" key="1">
    <citation type="submission" date="2017-09" db="EMBL/GenBank/DDBJ databases">
        <title>Depth-based differentiation of microbial function through sediment-hosted aquifers and enrichment of novel symbionts in the deep terrestrial subsurface.</title>
        <authorList>
            <person name="Probst A.J."/>
            <person name="Ladd B."/>
            <person name="Jarett J.K."/>
            <person name="Geller-Mcgrath D.E."/>
            <person name="Sieber C.M."/>
            <person name="Emerson J.B."/>
            <person name="Anantharaman K."/>
            <person name="Thomas B.C."/>
            <person name="Malmstrom R."/>
            <person name="Stieglmeier M."/>
            <person name="Klingl A."/>
            <person name="Woyke T."/>
            <person name="Ryan C.M."/>
            <person name="Banfield J.F."/>
        </authorList>
    </citation>
    <scope>NUCLEOTIDE SEQUENCE [LARGE SCALE GENOMIC DNA]</scope>
    <source>
        <strain evidence="3">CG23_combo_of_CG06-09_8_20_14_all_34_8</strain>
    </source>
</reference>
<feature type="transmembrane region" description="Helical" evidence="1">
    <location>
        <begin position="30"/>
        <end position="50"/>
    </location>
</feature>
<dbReference type="EMBL" id="PCSR01000014">
    <property type="protein sequence ID" value="PIP53491.1"/>
    <property type="molecule type" value="Genomic_DNA"/>
</dbReference>
<evidence type="ECO:0000259" key="2">
    <source>
        <dbReference type="Pfam" id="PF13399"/>
    </source>
</evidence>
<keyword evidence="1" id="KW-1133">Transmembrane helix</keyword>
<dbReference type="InterPro" id="IPR027381">
    <property type="entry name" value="LytR/CpsA/Psr_C"/>
</dbReference>
<dbReference type="Pfam" id="PF13399">
    <property type="entry name" value="LytR_C"/>
    <property type="match status" value="1"/>
</dbReference>
<evidence type="ECO:0000256" key="1">
    <source>
        <dbReference type="SAM" id="Phobius"/>
    </source>
</evidence>
<organism evidence="3 4">
    <name type="scientific">Candidatus Beckwithbacteria bacterium CG23_combo_of_CG06-09_8_20_14_all_34_8</name>
    <dbReference type="NCBI Taxonomy" id="1974497"/>
    <lineage>
        <taxon>Bacteria</taxon>
        <taxon>Candidatus Beckwithiibacteriota</taxon>
    </lineage>
</organism>
<name>A0A2H0B781_9BACT</name>
<dbReference type="AlphaFoldDB" id="A0A2H0B781"/>
<sequence length="336" mass="38341">MVKKAARKRSSIHLANPSHKRIQIKLSRKTLISLRIGIIFLLFLILIFIIKSAFISVKNAVWDGENQLVIAYEFNNELGLVKFDPVLREALIVSFPSDMLLPLALGFQDYRVDKIKALALQEHIKLGQLLKDSITQSIGILTDGYITGAKGKDLKLNKLIVYSLFNRSNSNLTAWDKIRLLVYVSNLKISEIKYYQAANEFLKTKIIPDGSQILVIDDNVLTTFVLQELANPVFLQEKLTWELYNATDQDGLANNMRRITANSGFDVIGIRQALEFKKTSTLYVSDAKKINANVRRFAEFFHFPIVVDNSITQRSDVALYLGDDYFIKYYTNSELY</sequence>
<evidence type="ECO:0000313" key="4">
    <source>
        <dbReference type="Proteomes" id="UP000229459"/>
    </source>
</evidence>
<gene>
    <name evidence="3" type="ORF">COX08_00590</name>
</gene>